<proteinExistence type="predicted"/>
<evidence type="ECO:0000313" key="2">
    <source>
        <dbReference type="Proteomes" id="UP000003980"/>
    </source>
</evidence>
<accession>H2C7D7</accession>
<reference evidence="1 2" key="1">
    <citation type="submission" date="2012-01" db="EMBL/GenBank/DDBJ databases">
        <title>Improved High-Quality Draft sequence of Metallosphaera yellowstonensis MK1.</title>
        <authorList>
            <consortium name="US DOE Joint Genome Institute"/>
            <person name="Lucas S."/>
            <person name="Han J."/>
            <person name="Cheng J.-F."/>
            <person name="Goodwin L."/>
            <person name="Pitluck S."/>
            <person name="Peters L."/>
            <person name="Teshima H."/>
            <person name="Detter J.C."/>
            <person name="Han C."/>
            <person name="Tapia R."/>
            <person name="Land M."/>
            <person name="Hauser L."/>
            <person name="Kyrpides N."/>
            <person name="Kozubal M."/>
            <person name="Macur R.E."/>
            <person name="Jay Z."/>
            <person name="Inskeep W."/>
            <person name="Woyke T."/>
        </authorList>
    </citation>
    <scope>NUCLEOTIDE SEQUENCE [LARGE SCALE GENOMIC DNA]</scope>
    <source>
        <strain evidence="1 2">MK1</strain>
    </source>
</reference>
<keyword evidence="2" id="KW-1185">Reference proteome</keyword>
<protein>
    <submittedName>
        <fullName evidence="1">Uncharacterized protein</fullName>
    </submittedName>
</protein>
<sequence length="161" mass="17981">MTPRSIDATFSPFGDSNWIFFLSPWTTYLDLLPFLVFSTPTSTGIEAYQASQPRRSISRAVLFPVSPQPPHELDLEAEVLRDQLVLLSTTYLSCLTATSNLLSLVSLSFRYLGALTCLMHRIPPSTSAVRSTTRPHCSSASWPARWHYRVPPCTSRSNCPT</sequence>
<evidence type="ECO:0000313" key="1">
    <source>
        <dbReference type="EMBL" id="EHP68063.1"/>
    </source>
</evidence>
<name>H2C7D7_9CREN</name>
<dbReference type="HOGENOM" id="CLU_1640000_0_0_2"/>
<dbReference type="Proteomes" id="UP000003980">
    <property type="component" value="Unassembled WGS sequence"/>
</dbReference>
<organism evidence="1 2">
    <name type="scientific">Metallosphaera yellowstonensis MK1</name>
    <dbReference type="NCBI Taxonomy" id="671065"/>
    <lineage>
        <taxon>Archaea</taxon>
        <taxon>Thermoproteota</taxon>
        <taxon>Thermoprotei</taxon>
        <taxon>Sulfolobales</taxon>
        <taxon>Sulfolobaceae</taxon>
        <taxon>Metallosphaera</taxon>
    </lineage>
</organism>
<dbReference type="EMBL" id="JH597770">
    <property type="protein sequence ID" value="EHP68063.1"/>
    <property type="molecule type" value="Genomic_DNA"/>
</dbReference>
<gene>
    <name evidence="1" type="ORF">MetMK1DRAFT_00024860</name>
</gene>
<dbReference type="AlphaFoldDB" id="H2C7D7"/>